<keyword evidence="1" id="KW-0802">TPR repeat</keyword>
<dbReference type="Pfam" id="PF13181">
    <property type="entry name" value="TPR_8"/>
    <property type="match status" value="2"/>
</dbReference>
<dbReference type="PATRIC" id="fig|1081904.3.peg.408"/>
<dbReference type="InterPro" id="IPR011990">
    <property type="entry name" value="TPR-like_helical_dom_sf"/>
</dbReference>
<feature type="repeat" description="TPR" evidence="1">
    <location>
        <begin position="236"/>
        <end position="269"/>
    </location>
</feature>
<dbReference type="Proteomes" id="UP000016600">
    <property type="component" value="Unassembled WGS sequence"/>
</dbReference>
<sequence length="474" mass="54326">MTNDEYFKSQEFKDILHVYEKGKQEGVSIYLDPNDLADIAEYYHLQGQIDKSVALIDEAINLFPGSSAPLIFRARIELLVNNDPFKAEEFAEQVEDKTDLEYHYLKTEIMLVRHQDREADRYLLDCLGTIDESDREDFYIDVATLFADYDLIDKAHEWLMRSQLQDSDNYQELTGRIALAKGDYMQSQHIFNDLVEKNPYSGSYWNHLASSQYMSNEIRESITSSEFSIAINPNDDEAILNKANGLFALGNYEEALLYYKRLTDMCPKEETGEMFQGITFIKLNRLKEAVEHLKQAEEIAGRDSETLPDIYQTLAYTFSSLGESQQAMAYIKKAEQALGANLNELSVLRGHLLMGQGEVERARESYQKAIYDSDFDPDIILRAAISIYENNYIELAYGFLHTLLGIGETGRTDGYSYLAACCKELGKDSEYKKALKKACERNPVEVRAVLGENIPSTLDPSEYYHYLIEHTDKQ</sequence>
<dbReference type="PROSITE" id="PS50005">
    <property type="entry name" value="TPR"/>
    <property type="match status" value="1"/>
</dbReference>
<dbReference type="Pfam" id="PF13432">
    <property type="entry name" value="TPR_16"/>
    <property type="match status" value="1"/>
</dbReference>
<name>U2KZL8_9BACT</name>
<dbReference type="SUPFAM" id="SSF48452">
    <property type="entry name" value="TPR-like"/>
    <property type="match status" value="2"/>
</dbReference>
<comment type="caution">
    <text evidence="2">The sequence shown here is derived from an EMBL/GenBank/DDBJ whole genome shotgun (WGS) entry which is preliminary data.</text>
</comment>
<dbReference type="PANTHER" id="PTHR12558:SF13">
    <property type="entry name" value="CELL DIVISION CYCLE PROTEIN 27 HOMOLOG"/>
    <property type="match status" value="1"/>
</dbReference>
<dbReference type="SMART" id="SM00028">
    <property type="entry name" value="TPR"/>
    <property type="match status" value="7"/>
</dbReference>
<protein>
    <submittedName>
        <fullName evidence="2">Tetratricopeptide repeat protein</fullName>
    </submittedName>
</protein>
<reference evidence="2 3" key="1">
    <citation type="submission" date="2013-08" db="EMBL/GenBank/DDBJ databases">
        <authorList>
            <person name="Durkin A.S."/>
            <person name="Haft D.R."/>
            <person name="McCorrison J."/>
            <person name="Torralba M."/>
            <person name="Gillis M."/>
            <person name="Haft D.H."/>
            <person name="Methe B."/>
            <person name="Sutton G."/>
            <person name="Nelson K.E."/>
        </authorList>
    </citation>
    <scope>NUCLEOTIDE SEQUENCE [LARGE SCALE GENOMIC DNA]</scope>
    <source>
        <strain evidence="2 3">F0068</strain>
    </source>
</reference>
<dbReference type="RefSeq" id="WP_021583028.1">
    <property type="nucleotide sequence ID" value="NZ_AWET01000007.1"/>
</dbReference>
<organism evidence="2 3">
    <name type="scientific">Hoylesella pleuritidis F0068</name>
    <dbReference type="NCBI Taxonomy" id="1081904"/>
    <lineage>
        <taxon>Bacteria</taxon>
        <taxon>Pseudomonadati</taxon>
        <taxon>Bacteroidota</taxon>
        <taxon>Bacteroidia</taxon>
        <taxon>Bacteroidales</taxon>
        <taxon>Prevotellaceae</taxon>
        <taxon>Hoylesella</taxon>
    </lineage>
</organism>
<dbReference type="AlphaFoldDB" id="U2KZL8"/>
<evidence type="ECO:0000313" key="2">
    <source>
        <dbReference type="EMBL" id="ERK03912.1"/>
    </source>
</evidence>
<gene>
    <name evidence="2" type="ORF">HMPREF1218_0430</name>
</gene>
<dbReference type="Gene3D" id="1.25.40.10">
    <property type="entry name" value="Tetratricopeptide repeat domain"/>
    <property type="match status" value="3"/>
</dbReference>
<evidence type="ECO:0000313" key="3">
    <source>
        <dbReference type="Proteomes" id="UP000016600"/>
    </source>
</evidence>
<dbReference type="PANTHER" id="PTHR12558">
    <property type="entry name" value="CELL DIVISION CYCLE 16,23,27"/>
    <property type="match status" value="1"/>
</dbReference>
<keyword evidence="3" id="KW-1185">Reference proteome</keyword>
<evidence type="ECO:0000256" key="1">
    <source>
        <dbReference type="PROSITE-ProRule" id="PRU00339"/>
    </source>
</evidence>
<proteinExistence type="predicted"/>
<dbReference type="InterPro" id="IPR019734">
    <property type="entry name" value="TPR_rpt"/>
</dbReference>
<accession>U2KZL8</accession>
<dbReference type="EMBL" id="AWET01000007">
    <property type="protein sequence ID" value="ERK03912.1"/>
    <property type="molecule type" value="Genomic_DNA"/>
</dbReference>